<dbReference type="AlphaFoldDB" id="A0A317L4D5"/>
<feature type="transmembrane region" description="Helical" evidence="1">
    <location>
        <begin position="106"/>
        <end position="133"/>
    </location>
</feature>
<gene>
    <name evidence="2" type="ORF">DLJ74_02605</name>
</gene>
<comment type="caution">
    <text evidence="2">The sequence shown here is derived from an EMBL/GenBank/DDBJ whole genome shotgun (WGS) entry which is preliminary data.</text>
</comment>
<feature type="transmembrane region" description="Helical" evidence="1">
    <location>
        <begin position="52"/>
        <end position="74"/>
    </location>
</feature>
<accession>A0A317L4D5</accession>
<keyword evidence="1" id="KW-1133">Transmembrane helix</keyword>
<keyword evidence="1" id="KW-0812">Transmembrane</keyword>
<dbReference type="RefSeq" id="WP_054860040.1">
    <property type="nucleotide sequence ID" value="NZ_QGTD01000004.1"/>
</dbReference>
<protein>
    <submittedName>
        <fullName evidence="2">Uncharacterized protein</fullName>
    </submittedName>
</protein>
<reference evidence="2 3" key="1">
    <citation type="submission" date="2018-05" db="EMBL/GenBank/DDBJ databases">
        <title>Genomic analysis of Gracilibacillus dipsosauri DD1 reveals novel features of a salt-tolerant amylase.</title>
        <authorList>
            <person name="Deutch C.E."/>
            <person name="Yang S."/>
        </authorList>
    </citation>
    <scope>NUCLEOTIDE SEQUENCE [LARGE SCALE GENOMIC DNA]</scope>
    <source>
        <strain evidence="2 3">DD1</strain>
    </source>
</reference>
<proteinExistence type="predicted"/>
<feature type="transmembrane region" description="Helical" evidence="1">
    <location>
        <begin position="21"/>
        <end position="40"/>
    </location>
</feature>
<keyword evidence="3" id="KW-1185">Reference proteome</keyword>
<evidence type="ECO:0000313" key="3">
    <source>
        <dbReference type="Proteomes" id="UP000245624"/>
    </source>
</evidence>
<dbReference type="Proteomes" id="UP000245624">
    <property type="component" value="Unassembled WGS sequence"/>
</dbReference>
<feature type="transmembrane region" description="Helical" evidence="1">
    <location>
        <begin position="153"/>
        <end position="172"/>
    </location>
</feature>
<keyword evidence="1" id="KW-0472">Membrane</keyword>
<dbReference type="OrthoDB" id="2969462at2"/>
<evidence type="ECO:0000313" key="2">
    <source>
        <dbReference type="EMBL" id="PWU69840.1"/>
    </source>
</evidence>
<dbReference type="EMBL" id="QGTD01000004">
    <property type="protein sequence ID" value="PWU69840.1"/>
    <property type="molecule type" value="Genomic_DNA"/>
</dbReference>
<sequence>MELSTIWRYGKTGLKTFLLSLQFFYSHLSLLSLSLIPALFRTYQMWNDQTPIWLEIIVELTRVVLILLMIRLMSKSSFRRLRQRSFWDNLVEICTIQVKRNWPYRFIAQIIVFVVLLFGLGNFLISLIVNQTLDPLMGMIGLQAYEYSHAHDAYLFFLKNMSVIPLAMVYILKMCGVKPIRSGPAI</sequence>
<organism evidence="2 3">
    <name type="scientific">Gracilibacillus dipsosauri</name>
    <dbReference type="NCBI Taxonomy" id="178340"/>
    <lineage>
        <taxon>Bacteria</taxon>
        <taxon>Bacillati</taxon>
        <taxon>Bacillota</taxon>
        <taxon>Bacilli</taxon>
        <taxon>Bacillales</taxon>
        <taxon>Bacillaceae</taxon>
        <taxon>Gracilibacillus</taxon>
    </lineage>
</organism>
<evidence type="ECO:0000256" key="1">
    <source>
        <dbReference type="SAM" id="Phobius"/>
    </source>
</evidence>
<name>A0A317L4D5_9BACI</name>